<keyword evidence="5 10" id="KW-0328">Glycosyltransferase</keyword>
<keyword evidence="12" id="KW-1185">Reference proteome</keyword>
<dbReference type="Gene3D" id="3.20.20.80">
    <property type="entry name" value="Glycosidases"/>
    <property type="match status" value="1"/>
</dbReference>
<dbReference type="PANTHER" id="PTHR32438:SF5">
    <property type="entry name" value="4-ALPHA-GLUCANOTRANSFERASE DPE1, CHLOROPLASTIC_AMYLOPLASTIC"/>
    <property type="match status" value="1"/>
</dbReference>
<comment type="catalytic activity">
    <reaction evidence="1 10">
        <text>Transfers a segment of a (1-&gt;4)-alpha-D-glucan to a new position in an acceptor, which may be glucose or a (1-&gt;4)-alpha-D-glucan.</text>
        <dbReference type="EC" id="2.4.1.25"/>
    </reaction>
</comment>
<dbReference type="RefSeq" id="WP_091462282.1">
    <property type="nucleotide sequence ID" value="NZ_FNPD01000013.1"/>
</dbReference>
<dbReference type="EMBL" id="FNPD01000013">
    <property type="protein sequence ID" value="SDY12479.1"/>
    <property type="molecule type" value="Genomic_DNA"/>
</dbReference>
<dbReference type="PANTHER" id="PTHR32438">
    <property type="entry name" value="4-ALPHA-GLUCANOTRANSFERASE DPE1, CHLOROPLASTIC/AMYLOPLASTIC"/>
    <property type="match status" value="1"/>
</dbReference>
<keyword evidence="7 10" id="KW-0119">Carbohydrate metabolism</keyword>
<keyword evidence="6 10" id="KW-0808">Transferase</keyword>
<protein>
    <recommendedName>
        <fullName evidence="4 10">4-alpha-glucanotransferase</fullName>
        <ecNumber evidence="3 10">2.4.1.25</ecNumber>
    </recommendedName>
    <alternativeName>
        <fullName evidence="8 10">Amylomaltase</fullName>
    </alternativeName>
    <alternativeName>
        <fullName evidence="9 10">Disproportionating enzyme</fullName>
    </alternativeName>
</protein>
<comment type="similarity">
    <text evidence="2 10">Belongs to the disproportionating enzyme family.</text>
</comment>
<dbReference type="Pfam" id="PF02446">
    <property type="entry name" value="Glyco_hydro_77"/>
    <property type="match status" value="1"/>
</dbReference>
<evidence type="ECO:0000256" key="8">
    <source>
        <dbReference type="ARBA" id="ARBA00031423"/>
    </source>
</evidence>
<evidence type="ECO:0000256" key="2">
    <source>
        <dbReference type="ARBA" id="ARBA00005684"/>
    </source>
</evidence>
<sequence>MILFDRRKSGILLHLTSLPSGWGTGDMGPMAYSFVDLLEKLGQSIWQILPLNPTDGIYGYSPYSSISAFAGNPMLVSPEMLVQDKFLDEWELSHKFADSGAKFEEASAVRDNMFGKALEKFIPDDDFQKFCNDNAWWLEDFSLYKAIKSKFKLPWYFWPEQLKRREPEEIEKSKKELAKKIYREKFVQYIFFKQWKRLREYANSKGIEIFGDMPLYVAHDSADVWANQDIFCLGEDGMPIEVAGVPPDYFSSTGQYWGNPLYRWDVIESNGFDWWIKRVKHALDLYDIVRIDHFRGLIGYWAIPFGQPNAVNGKWLKGPAEKLISALNNSLGELPIIAEDLGDITDDVRDFMAAHDIPGMRVLLFGLDNPQENIHTPYHYVKRCVAYTGTQDNNTSLGWYLEEASSREIRNLILLLGRKTGAGSIARDLIRLIELSVAELVIIPYQDILGLGSFARINKPASSDGNWQWRMNEKMMSLPVLKWFKEITEFAGRH</sequence>
<dbReference type="GO" id="GO:0004134">
    <property type="term" value="F:4-alpha-glucanotransferase activity"/>
    <property type="evidence" value="ECO:0007669"/>
    <property type="project" value="UniProtKB-EC"/>
</dbReference>
<dbReference type="Proteomes" id="UP000199266">
    <property type="component" value="Unassembled WGS sequence"/>
</dbReference>
<evidence type="ECO:0000313" key="11">
    <source>
        <dbReference type="EMBL" id="SDY12479.1"/>
    </source>
</evidence>
<dbReference type="NCBIfam" id="NF011080">
    <property type="entry name" value="PRK14508.1-3"/>
    <property type="match status" value="1"/>
</dbReference>
<evidence type="ECO:0000256" key="7">
    <source>
        <dbReference type="ARBA" id="ARBA00023277"/>
    </source>
</evidence>
<evidence type="ECO:0000256" key="6">
    <source>
        <dbReference type="ARBA" id="ARBA00022679"/>
    </source>
</evidence>
<dbReference type="SUPFAM" id="SSF51445">
    <property type="entry name" value="(Trans)glycosidases"/>
    <property type="match status" value="1"/>
</dbReference>
<evidence type="ECO:0000256" key="5">
    <source>
        <dbReference type="ARBA" id="ARBA00022676"/>
    </source>
</evidence>
<name>A0A1H3HCV3_9BACT</name>
<dbReference type="EC" id="2.4.1.25" evidence="3 10"/>
<evidence type="ECO:0000313" key="12">
    <source>
        <dbReference type="Proteomes" id="UP000199266"/>
    </source>
</evidence>
<evidence type="ECO:0000256" key="3">
    <source>
        <dbReference type="ARBA" id="ARBA00012560"/>
    </source>
</evidence>
<gene>
    <name evidence="11" type="ORF">SAMN03080603_01848</name>
</gene>
<proteinExistence type="inferred from homology"/>
<dbReference type="InterPro" id="IPR003385">
    <property type="entry name" value="Glyco_hydro_77"/>
</dbReference>
<evidence type="ECO:0000256" key="4">
    <source>
        <dbReference type="ARBA" id="ARBA00020295"/>
    </source>
</evidence>
<evidence type="ECO:0000256" key="9">
    <source>
        <dbReference type="ARBA" id="ARBA00031501"/>
    </source>
</evidence>
<evidence type="ECO:0000256" key="1">
    <source>
        <dbReference type="ARBA" id="ARBA00000439"/>
    </source>
</evidence>
<evidence type="ECO:0000256" key="10">
    <source>
        <dbReference type="RuleBase" id="RU361207"/>
    </source>
</evidence>
<reference evidence="12" key="1">
    <citation type="submission" date="2016-10" db="EMBL/GenBank/DDBJ databases">
        <authorList>
            <person name="Varghese N."/>
            <person name="Submissions S."/>
        </authorList>
    </citation>
    <scope>NUCLEOTIDE SEQUENCE [LARGE SCALE GENOMIC DNA]</scope>
    <source>
        <strain evidence="12">DSM 13490</strain>
    </source>
</reference>
<accession>A0A1H3HCV3</accession>
<dbReference type="GO" id="GO:0005975">
    <property type="term" value="P:carbohydrate metabolic process"/>
    <property type="evidence" value="ECO:0007669"/>
    <property type="project" value="InterPro"/>
</dbReference>
<dbReference type="NCBIfam" id="TIGR00217">
    <property type="entry name" value="malQ"/>
    <property type="match status" value="1"/>
</dbReference>
<dbReference type="InterPro" id="IPR017853">
    <property type="entry name" value="GH"/>
</dbReference>
<dbReference type="AlphaFoldDB" id="A0A1H3HCV3"/>
<organism evidence="11 12">
    <name type="scientific">Acetomicrobium thermoterrenum DSM 13490</name>
    <dbReference type="NCBI Taxonomy" id="1120987"/>
    <lineage>
        <taxon>Bacteria</taxon>
        <taxon>Thermotogati</taxon>
        <taxon>Synergistota</taxon>
        <taxon>Synergistia</taxon>
        <taxon>Synergistales</taxon>
        <taxon>Acetomicrobiaceae</taxon>
        <taxon>Acetomicrobium</taxon>
    </lineage>
</organism>